<reference evidence="3" key="1">
    <citation type="journal article" date="2013" name="Science">
        <title>The Amborella genome and the evolution of flowering plants.</title>
        <authorList>
            <consortium name="Amborella Genome Project"/>
        </authorList>
    </citation>
    <scope>NUCLEOTIDE SEQUENCE [LARGE SCALE GENOMIC DNA]</scope>
</reference>
<evidence type="ECO:0000313" key="3">
    <source>
        <dbReference type="Proteomes" id="UP000017836"/>
    </source>
</evidence>
<accession>W1P3G4</accession>
<proteinExistence type="predicted"/>
<dbReference type="Gramene" id="ERN04407">
    <property type="protein sequence ID" value="ERN04407"/>
    <property type="gene ID" value="AMTR_s00133p00033390"/>
</dbReference>
<dbReference type="EMBL" id="KI394265">
    <property type="protein sequence ID" value="ERN04407.1"/>
    <property type="molecule type" value="Genomic_DNA"/>
</dbReference>
<evidence type="ECO:0000313" key="2">
    <source>
        <dbReference type="EMBL" id="ERN04407.1"/>
    </source>
</evidence>
<gene>
    <name evidence="2" type="ORF">AMTR_s00133p00033390</name>
</gene>
<dbReference type="AlphaFoldDB" id="W1P3G4"/>
<organism evidence="2 3">
    <name type="scientific">Amborella trichopoda</name>
    <dbReference type="NCBI Taxonomy" id="13333"/>
    <lineage>
        <taxon>Eukaryota</taxon>
        <taxon>Viridiplantae</taxon>
        <taxon>Streptophyta</taxon>
        <taxon>Embryophyta</taxon>
        <taxon>Tracheophyta</taxon>
        <taxon>Spermatophyta</taxon>
        <taxon>Magnoliopsida</taxon>
        <taxon>Amborellales</taxon>
        <taxon>Amborellaceae</taxon>
        <taxon>Amborella</taxon>
    </lineage>
</organism>
<dbReference type="Proteomes" id="UP000017836">
    <property type="component" value="Unassembled WGS sequence"/>
</dbReference>
<dbReference type="HOGENOM" id="CLU_1226288_0_0_1"/>
<feature type="region of interest" description="Disordered" evidence="1">
    <location>
        <begin position="1"/>
        <end position="22"/>
    </location>
</feature>
<keyword evidence="3" id="KW-1185">Reference proteome</keyword>
<name>W1P3G4_AMBTC</name>
<protein>
    <submittedName>
        <fullName evidence="2">Uncharacterized protein</fullName>
    </submittedName>
</protein>
<feature type="region of interest" description="Disordered" evidence="1">
    <location>
        <begin position="52"/>
        <end position="85"/>
    </location>
</feature>
<sequence length="226" mass="25824">MANIQPSEVTEDRLGETWPTPSMLSEGFNGSKQLMHRQADCMAIVTSPLKQIHWDPNPSREWTAENPKPTHPHNQRTVLQQPRNEQDRNVWSKLAEVNQTQSRAQNHEQIIGCNGSNIISLKSRKKHVWPQTKRKSIPIPNKTFYPIPLENLAWIRKTATLGFLPIGITATNIQHLQLSRIERINPTTFQALSNNKLRLVWRSNVIYPLAIAQVPSGRIGRTKCPQ</sequence>
<evidence type="ECO:0000256" key="1">
    <source>
        <dbReference type="SAM" id="MobiDB-lite"/>
    </source>
</evidence>